<dbReference type="STRING" id="1244108.SAMN05444004_10872"/>
<reference evidence="2" key="1">
    <citation type="submission" date="2016-10" db="EMBL/GenBank/DDBJ databases">
        <authorList>
            <person name="Varghese N."/>
            <person name="Submissions S."/>
        </authorList>
    </citation>
    <scope>NUCLEOTIDE SEQUENCE [LARGE SCALE GENOMIC DNA]</scope>
    <source>
        <strain evidence="2">DSM 100420</strain>
    </source>
</reference>
<evidence type="ECO:0008006" key="3">
    <source>
        <dbReference type="Google" id="ProtNLM"/>
    </source>
</evidence>
<organism evidence="1 2">
    <name type="scientific">Jannaschia faecimaris</name>
    <dbReference type="NCBI Taxonomy" id="1244108"/>
    <lineage>
        <taxon>Bacteria</taxon>
        <taxon>Pseudomonadati</taxon>
        <taxon>Pseudomonadota</taxon>
        <taxon>Alphaproteobacteria</taxon>
        <taxon>Rhodobacterales</taxon>
        <taxon>Roseobacteraceae</taxon>
        <taxon>Jannaschia</taxon>
    </lineage>
</organism>
<dbReference type="RefSeq" id="WP_092645720.1">
    <property type="nucleotide sequence ID" value="NZ_FNPX01000008.1"/>
</dbReference>
<dbReference type="Pfam" id="PF12096">
    <property type="entry name" value="DUF3572"/>
    <property type="match status" value="1"/>
</dbReference>
<proteinExistence type="predicted"/>
<dbReference type="OrthoDB" id="7356934at2"/>
<dbReference type="AlphaFoldDB" id="A0A1H3RFI8"/>
<dbReference type="InterPro" id="IPR021955">
    <property type="entry name" value="DUF3572"/>
</dbReference>
<protein>
    <recommendedName>
        <fullName evidence="3">DUF3572 domain-containing protein</fullName>
    </recommendedName>
</protein>
<evidence type="ECO:0000313" key="2">
    <source>
        <dbReference type="Proteomes" id="UP000198914"/>
    </source>
</evidence>
<keyword evidence="2" id="KW-1185">Reference proteome</keyword>
<dbReference type="Proteomes" id="UP000198914">
    <property type="component" value="Unassembled WGS sequence"/>
</dbReference>
<accession>A0A1H3RFI8</accession>
<evidence type="ECO:0000313" key="1">
    <source>
        <dbReference type="EMBL" id="SDZ23709.1"/>
    </source>
</evidence>
<dbReference type="EMBL" id="FNPX01000008">
    <property type="protein sequence ID" value="SDZ23709.1"/>
    <property type="molecule type" value="Genomic_DNA"/>
</dbReference>
<name>A0A1H3RFI8_9RHOB</name>
<sequence>MRQDNAEVIALGALEWLIEAELLDTFQSATGVDRDTIRGAAGDPDFLAGVLDFVMMDDDWVRGVCDTQSMPYEQLMLARAALPGGQMPHWT</sequence>
<gene>
    <name evidence="1" type="ORF">SAMN05444004_10872</name>
</gene>